<accession>A0A7M3SXD8</accession>
<dbReference type="InterPro" id="IPR036046">
    <property type="entry name" value="Acylphosphatase-like_dom_sf"/>
</dbReference>
<gene>
    <name evidence="2" type="ORF">FLP08_01640</name>
</gene>
<dbReference type="OrthoDB" id="1122028at2"/>
<organism evidence="2 3">
    <name type="scientific">Christiangramia aestuarii</name>
    <dbReference type="NCBI Taxonomy" id="1028746"/>
    <lineage>
        <taxon>Bacteria</taxon>
        <taxon>Pseudomonadati</taxon>
        <taxon>Bacteroidota</taxon>
        <taxon>Flavobacteriia</taxon>
        <taxon>Flavobacteriales</taxon>
        <taxon>Flavobacteriaceae</taxon>
        <taxon>Christiangramia</taxon>
    </lineage>
</organism>
<evidence type="ECO:0000259" key="1">
    <source>
        <dbReference type="PROSITE" id="PS50925"/>
    </source>
</evidence>
<dbReference type="SUPFAM" id="SSF54975">
    <property type="entry name" value="Acylphosphatase/BLUF domain-like"/>
    <property type="match status" value="1"/>
</dbReference>
<dbReference type="SMART" id="SM01034">
    <property type="entry name" value="BLUF"/>
    <property type="match status" value="1"/>
</dbReference>
<dbReference type="GO" id="GO:0071949">
    <property type="term" value="F:FAD binding"/>
    <property type="evidence" value="ECO:0007669"/>
    <property type="project" value="InterPro"/>
</dbReference>
<feature type="domain" description="BLUF" evidence="1">
    <location>
        <begin position="2"/>
        <end position="93"/>
    </location>
</feature>
<protein>
    <submittedName>
        <fullName evidence="2">BLUF domain-containing protein</fullName>
    </submittedName>
</protein>
<keyword evidence="3" id="KW-1185">Reference proteome</keyword>
<dbReference type="RefSeq" id="WP_156273380.1">
    <property type="nucleotide sequence ID" value="NZ_BAABGI010000002.1"/>
</dbReference>
<evidence type="ECO:0000313" key="3">
    <source>
        <dbReference type="Proteomes" id="UP000460416"/>
    </source>
</evidence>
<proteinExistence type="predicted"/>
<evidence type="ECO:0000313" key="2">
    <source>
        <dbReference type="EMBL" id="MUP41269.1"/>
    </source>
</evidence>
<dbReference type="AlphaFoldDB" id="A0A7M3SXD8"/>
<dbReference type="PROSITE" id="PS50925">
    <property type="entry name" value="BLUF"/>
    <property type="match status" value="1"/>
</dbReference>
<sequence>MYKYISYMSRQSHIMSEAGLEKLLENCRINNSAMGITGLLVSYQGIFIQYIEGAPGLIDELFQKIKKDARHHSVVELDSGLQQDRQFSNWSMAFRQLDHKKAEKILGYRDFDKNEVFKGRREYDNHHATRLLNSFVNNL</sequence>
<name>A0A7M3SXD8_9FLAO</name>
<reference evidence="2 3" key="1">
    <citation type="submission" date="2019-07" db="EMBL/GenBank/DDBJ databases">
        <title>Gramella aestuarii sp. nov., isolated from a tidal flat, and emended description of Gramella echinicola.</title>
        <authorList>
            <person name="Liu L."/>
        </authorList>
    </citation>
    <scope>NUCLEOTIDE SEQUENCE [LARGE SCALE GENOMIC DNA]</scope>
    <source>
        <strain evidence="2 3">BS12</strain>
    </source>
</reference>
<dbReference type="Pfam" id="PF04940">
    <property type="entry name" value="BLUF"/>
    <property type="match status" value="1"/>
</dbReference>
<dbReference type="InterPro" id="IPR007024">
    <property type="entry name" value="BLUF_domain"/>
</dbReference>
<dbReference type="EMBL" id="VJVW01000001">
    <property type="protein sequence ID" value="MUP41269.1"/>
    <property type="molecule type" value="Genomic_DNA"/>
</dbReference>
<dbReference type="GO" id="GO:0009882">
    <property type="term" value="F:blue light photoreceptor activity"/>
    <property type="evidence" value="ECO:0007669"/>
    <property type="project" value="InterPro"/>
</dbReference>
<comment type="caution">
    <text evidence="2">The sequence shown here is derived from an EMBL/GenBank/DDBJ whole genome shotgun (WGS) entry which is preliminary data.</text>
</comment>
<dbReference type="Proteomes" id="UP000460416">
    <property type="component" value="Unassembled WGS sequence"/>
</dbReference>
<dbReference type="Gene3D" id="3.30.70.100">
    <property type="match status" value="1"/>
</dbReference>